<proteinExistence type="predicted"/>
<comment type="caution">
    <text evidence="2">The sequence shown here is derived from an EMBL/GenBank/DDBJ whole genome shotgun (WGS) entry which is preliminary data.</text>
</comment>
<dbReference type="EMBL" id="JARBHB010000002">
    <property type="protein sequence ID" value="KAJ8892681.1"/>
    <property type="molecule type" value="Genomic_DNA"/>
</dbReference>
<name>A0ABQ9I7R7_9NEOP</name>
<feature type="signal peptide" evidence="1">
    <location>
        <begin position="1"/>
        <end position="19"/>
    </location>
</feature>
<keyword evidence="3" id="KW-1185">Reference proteome</keyword>
<sequence>MWSWMVIWWLDVIQKWTCGELEVSLVKSVEGEVTVKMGFSKTRSPPTKANRVESQAWSLDFRKWKSSRTVPLADGYSRGSPIFPVPSFRHDSIFTSITLICSQGLPFQQMPTEGGLLLVSFKLHHSHKTQRPVQASQESWTISFTLLAEANRRALNWVKECLTPWSSVDERPHDQPWGVSEGAEHPGKLYSAVLCAGNAGLEPGVVVIFEQSVVFRFRLSASLSLSHTCTHRGAVCHLGGELVVRTSLLGAAWQHTEVKIWGYGFDQSVAEFGKSMAMSDKMSRKTGQQLVTKNVHARPTDNTLITKKPRKPHKNNCKIAETKNLDFLNMIGNTATEKRLTSTKQQQTHKTYNTPHKSIMTTLNCTVSKEKTRLSFAAAEKWSKTI</sequence>
<evidence type="ECO:0000313" key="3">
    <source>
        <dbReference type="Proteomes" id="UP001159363"/>
    </source>
</evidence>
<dbReference type="Proteomes" id="UP001159363">
    <property type="component" value="Chromosome 2"/>
</dbReference>
<gene>
    <name evidence="2" type="ORF">PR048_005262</name>
</gene>
<keyword evidence="1" id="KW-0732">Signal</keyword>
<accession>A0ABQ9I7R7</accession>
<protein>
    <submittedName>
        <fullName evidence="2">Uncharacterized protein</fullName>
    </submittedName>
</protein>
<organism evidence="2 3">
    <name type="scientific">Dryococelus australis</name>
    <dbReference type="NCBI Taxonomy" id="614101"/>
    <lineage>
        <taxon>Eukaryota</taxon>
        <taxon>Metazoa</taxon>
        <taxon>Ecdysozoa</taxon>
        <taxon>Arthropoda</taxon>
        <taxon>Hexapoda</taxon>
        <taxon>Insecta</taxon>
        <taxon>Pterygota</taxon>
        <taxon>Neoptera</taxon>
        <taxon>Polyneoptera</taxon>
        <taxon>Phasmatodea</taxon>
        <taxon>Verophasmatodea</taxon>
        <taxon>Anareolatae</taxon>
        <taxon>Phasmatidae</taxon>
        <taxon>Eurycanthinae</taxon>
        <taxon>Dryococelus</taxon>
    </lineage>
</organism>
<reference evidence="2 3" key="1">
    <citation type="submission" date="2023-02" db="EMBL/GenBank/DDBJ databases">
        <title>LHISI_Scaffold_Assembly.</title>
        <authorList>
            <person name="Stuart O.P."/>
            <person name="Cleave R."/>
            <person name="Magrath M.J.L."/>
            <person name="Mikheyev A.S."/>
        </authorList>
    </citation>
    <scope>NUCLEOTIDE SEQUENCE [LARGE SCALE GENOMIC DNA]</scope>
    <source>
        <strain evidence="2">Daus_M_001</strain>
        <tissue evidence="2">Leg muscle</tissue>
    </source>
</reference>
<evidence type="ECO:0000313" key="2">
    <source>
        <dbReference type="EMBL" id="KAJ8892681.1"/>
    </source>
</evidence>
<feature type="chain" id="PRO_5046104697" evidence="1">
    <location>
        <begin position="20"/>
        <end position="386"/>
    </location>
</feature>
<evidence type="ECO:0000256" key="1">
    <source>
        <dbReference type="SAM" id="SignalP"/>
    </source>
</evidence>